<dbReference type="EMBL" id="JALJOS010000010">
    <property type="protein sequence ID" value="KAK9833842.1"/>
    <property type="molecule type" value="Genomic_DNA"/>
</dbReference>
<accession>A0AAW1RJ64</accession>
<reference evidence="5 6" key="1">
    <citation type="journal article" date="2024" name="Nat. Commun.">
        <title>Phylogenomics reveals the evolutionary origins of lichenization in chlorophyte algae.</title>
        <authorList>
            <person name="Puginier C."/>
            <person name="Libourel C."/>
            <person name="Otte J."/>
            <person name="Skaloud P."/>
            <person name="Haon M."/>
            <person name="Grisel S."/>
            <person name="Petersen M."/>
            <person name="Berrin J.G."/>
            <person name="Delaux P.M."/>
            <person name="Dal Grande F."/>
            <person name="Keller J."/>
        </authorList>
    </citation>
    <scope>NUCLEOTIDE SEQUENCE [LARGE SCALE GENOMIC DNA]</scope>
    <source>
        <strain evidence="5 6">SAG 2145</strain>
    </source>
</reference>
<keyword evidence="2" id="KW-0802">TPR repeat</keyword>
<comment type="caution">
    <text evidence="5">The sequence shown here is derived from an EMBL/GenBank/DDBJ whole genome shotgun (WGS) entry which is preliminary data.</text>
</comment>
<dbReference type="PROSITE" id="PS50005">
    <property type="entry name" value="TPR"/>
    <property type="match status" value="1"/>
</dbReference>
<evidence type="ECO:0000313" key="6">
    <source>
        <dbReference type="Proteomes" id="UP001438707"/>
    </source>
</evidence>
<feature type="domain" description="CS" evidence="4">
    <location>
        <begin position="6"/>
        <end position="97"/>
    </location>
</feature>
<gene>
    <name evidence="5" type="ORF">WJX74_007548</name>
</gene>
<feature type="region of interest" description="Disordered" evidence="3">
    <location>
        <begin position="538"/>
        <end position="558"/>
    </location>
</feature>
<feature type="repeat" description="ANK" evidence="1">
    <location>
        <begin position="191"/>
        <end position="223"/>
    </location>
</feature>
<dbReference type="PRINTS" id="PR01415">
    <property type="entry name" value="ANKYRIN"/>
</dbReference>
<dbReference type="Pfam" id="PF12796">
    <property type="entry name" value="Ank_2"/>
    <property type="match status" value="2"/>
</dbReference>
<dbReference type="InterPro" id="IPR008978">
    <property type="entry name" value="HSP20-like_chaperone"/>
</dbReference>
<evidence type="ECO:0000259" key="4">
    <source>
        <dbReference type="PROSITE" id="PS51203"/>
    </source>
</evidence>
<keyword evidence="1" id="KW-0040">ANK repeat</keyword>
<dbReference type="SMART" id="SM00028">
    <property type="entry name" value="TPR"/>
    <property type="match status" value="3"/>
</dbReference>
<dbReference type="Pfam" id="PF13637">
    <property type="entry name" value="Ank_4"/>
    <property type="match status" value="1"/>
</dbReference>
<protein>
    <recommendedName>
        <fullName evidence="4">CS domain-containing protein</fullName>
    </recommendedName>
</protein>
<dbReference type="InterPro" id="IPR036770">
    <property type="entry name" value="Ankyrin_rpt-contain_sf"/>
</dbReference>
<keyword evidence="6" id="KW-1185">Reference proteome</keyword>
<dbReference type="PANTHER" id="PTHR46224:SF6">
    <property type="entry name" value="ANKYRIN REPEAT FAMILY PROTEIN"/>
    <property type="match status" value="1"/>
</dbReference>
<feature type="repeat" description="ANK" evidence="1">
    <location>
        <begin position="157"/>
        <end position="190"/>
    </location>
</feature>
<dbReference type="SUPFAM" id="SSF49764">
    <property type="entry name" value="HSP20-like chaperones"/>
    <property type="match status" value="1"/>
</dbReference>
<evidence type="ECO:0000313" key="5">
    <source>
        <dbReference type="EMBL" id="KAK9833842.1"/>
    </source>
</evidence>
<organism evidence="5 6">
    <name type="scientific">Apatococcus lobatus</name>
    <dbReference type="NCBI Taxonomy" id="904363"/>
    <lineage>
        <taxon>Eukaryota</taxon>
        <taxon>Viridiplantae</taxon>
        <taxon>Chlorophyta</taxon>
        <taxon>core chlorophytes</taxon>
        <taxon>Trebouxiophyceae</taxon>
        <taxon>Chlorellales</taxon>
        <taxon>Chlorellaceae</taxon>
        <taxon>Apatococcus</taxon>
    </lineage>
</organism>
<dbReference type="Proteomes" id="UP001438707">
    <property type="component" value="Unassembled WGS sequence"/>
</dbReference>
<dbReference type="Gene3D" id="1.25.40.10">
    <property type="entry name" value="Tetratricopeptide repeat domain"/>
    <property type="match status" value="1"/>
</dbReference>
<dbReference type="PANTHER" id="PTHR46224">
    <property type="entry name" value="ANKYRIN REPEAT FAMILY PROTEIN"/>
    <property type="match status" value="1"/>
</dbReference>
<evidence type="ECO:0000256" key="3">
    <source>
        <dbReference type="SAM" id="MobiDB-lite"/>
    </source>
</evidence>
<feature type="repeat" description="ANK" evidence="1">
    <location>
        <begin position="224"/>
        <end position="256"/>
    </location>
</feature>
<feature type="repeat" description="ANK" evidence="1">
    <location>
        <begin position="321"/>
        <end position="353"/>
    </location>
</feature>
<dbReference type="InterPro" id="IPR007052">
    <property type="entry name" value="CS_dom"/>
</dbReference>
<evidence type="ECO:0000256" key="1">
    <source>
        <dbReference type="PROSITE-ProRule" id="PRU00023"/>
    </source>
</evidence>
<name>A0AAW1RJ64_9CHLO</name>
<feature type="repeat" description="TPR" evidence="2">
    <location>
        <begin position="495"/>
        <end position="528"/>
    </location>
</feature>
<dbReference type="PROSITE" id="PS51203">
    <property type="entry name" value="CS"/>
    <property type="match status" value="1"/>
</dbReference>
<proteinExistence type="predicted"/>
<dbReference type="PROSITE" id="PS50297">
    <property type="entry name" value="ANK_REP_REGION"/>
    <property type="match status" value="3"/>
</dbReference>
<dbReference type="Gene3D" id="2.60.40.790">
    <property type="match status" value="1"/>
</dbReference>
<dbReference type="Gene3D" id="1.25.40.20">
    <property type="entry name" value="Ankyrin repeat-containing domain"/>
    <property type="match status" value="3"/>
</dbReference>
<evidence type="ECO:0000256" key="2">
    <source>
        <dbReference type="PROSITE-ProRule" id="PRU00339"/>
    </source>
</evidence>
<dbReference type="PROSITE" id="PS50088">
    <property type="entry name" value="ANK_REPEAT"/>
    <property type="match status" value="4"/>
</dbReference>
<dbReference type="InterPro" id="IPR011990">
    <property type="entry name" value="TPR-like_helical_dom_sf"/>
</dbReference>
<dbReference type="InterPro" id="IPR019734">
    <property type="entry name" value="TPR_rpt"/>
</dbReference>
<dbReference type="AlphaFoldDB" id="A0AAW1RJ64"/>
<dbReference type="SMART" id="SM00248">
    <property type="entry name" value="ANK"/>
    <property type="match status" value="7"/>
</dbReference>
<dbReference type="InterPro" id="IPR002110">
    <property type="entry name" value="Ankyrin_rpt"/>
</dbReference>
<dbReference type="SUPFAM" id="SSF48452">
    <property type="entry name" value="TPR-like"/>
    <property type="match status" value="1"/>
</dbReference>
<dbReference type="InterPro" id="IPR051616">
    <property type="entry name" value="Cul2-RING_E3_ligase_SR"/>
</dbReference>
<feature type="region of interest" description="Disordered" evidence="3">
    <location>
        <begin position="93"/>
        <end position="115"/>
    </location>
</feature>
<sequence length="558" mass="58151">MGPSSAQGRLVSFKDQGSAVLAELDLGKDLSSADIRVETTADTLTVTRTSSSSPLFKTPQLYGTVQASATSWSLQDDGTLQITLKKLPPFEPWPALETSAPDATESSKKQPSAGDALEARKNVKALLEAAQNGNVEMLKGAALRFPGQPVGDVKDANGCTALHFAAQLGHFEACQHLLAEMQVPVNCQDGKGYTPLALAAQAGCADVVQHLLQQGADPNLHKPGNAGPLHCAASSGNAAVVDALTAAGAAVDAPSPAGTPLLWAAGSGQAETVRALLVKGCQRDAVTEDGVGAALMAAAMGSLDTLTVLEEHKVDVNLAAHGVTALHAAAEAGELECAQVLLKAGADADARDGEGNRPIDAAAAAGQKAVVKLLLPHSSGKGSCAPSVDELMASAAKNVQSKPTEAPGPSVPEITVPQAEVPIPEEAARFKRQGDEAFVKKDFEGAKQAYSQSILHSTSDPLVWANRSAACLRLHDYQSAYHDARISRVLRPSYVKAWFREGSAAEGLTMYQEAAEAYFEGCRVDPDNRDLAQGFQRAVAAGRKQHAERQEADPSQTD</sequence>
<dbReference type="SUPFAM" id="SSF48403">
    <property type="entry name" value="Ankyrin repeat"/>
    <property type="match status" value="1"/>
</dbReference>